<name>A0A7J8WRD7_GOSAI</name>
<organism evidence="1 2">
    <name type="scientific">Gossypium aridum</name>
    <name type="common">American cotton</name>
    <name type="synonym">Erioxylum aridum</name>
    <dbReference type="NCBI Taxonomy" id="34290"/>
    <lineage>
        <taxon>Eukaryota</taxon>
        <taxon>Viridiplantae</taxon>
        <taxon>Streptophyta</taxon>
        <taxon>Embryophyta</taxon>
        <taxon>Tracheophyta</taxon>
        <taxon>Spermatophyta</taxon>
        <taxon>Magnoliopsida</taxon>
        <taxon>eudicotyledons</taxon>
        <taxon>Gunneridae</taxon>
        <taxon>Pentapetalae</taxon>
        <taxon>rosids</taxon>
        <taxon>malvids</taxon>
        <taxon>Malvales</taxon>
        <taxon>Malvaceae</taxon>
        <taxon>Malvoideae</taxon>
        <taxon>Gossypium</taxon>
    </lineage>
</organism>
<gene>
    <name evidence="1" type="ORF">Goari_019004</name>
</gene>
<dbReference type="AlphaFoldDB" id="A0A7J8WRD7"/>
<accession>A0A7J8WRD7</accession>
<dbReference type="Proteomes" id="UP000593577">
    <property type="component" value="Unassembled WGS sequence"/>
</dbReference>
<evidence type="ECO:0000313" key="1">
    <source>
        <dbReference type="EMBL" id="MBA0677605.1"/>
    </source>
</evidence>
<comment type="caution">
    <text evidence="1">The sequence shown here is derived from an EMBL/GenBank/DDBJ whole genome shotgun (WGS) entry which is preliminary data.</text>
</comment>
<protein>
    <submittedName>
        <fullName evidence="1">Uncharacterized protein</fullName>
    </submittedName>
</protein>
<dbReference type="EMBL" id="JABFAA010000003">
    <property type="protein sequence ID" value="MBA0677605.1"/>
    <property type="molecule type" value="Genomic_DNA"/>
</dbReference>
<reference evidence="1 2" key="1">
    <citation type="journal article" date="2019" name="Genome Biol. Evol.">
        <title>Insights into the evolution of the New World diploid cottons (Gossypium, subgenus Houzingenia) based on genome sequencing.</title>
        <authorList>
            <person name="Grover C.E."/>
            <person name="Arick M.A. 2nd"/>
            <person name="Thrash A."/>
            <person name="Conover J.L."/>
            <person name="Sanders W.S."/>
            <person name="Peterson D.G."/>
            <person name="Frelichowski J.E."/>
            <person name="Scheffler J.A."/>
            <person name="Scheffler B.E."/>
            <person name="Wendel J.F."/>
        </authorList>
    </citation>
    <scope>NUCLEOTIDE SEQUENCE [LARGE SCALE GENOMIC DNA]</scope>
    <source>
        <strain evidence="1">185</strain>
        <tissue evidence="1">Leaf</tissue>
    </source>
</reference>
<evidence type="ECO:0000313" key="2">
    <source>
        <dbReference type="Proteomes" id="UP000593577"/>
    </source>
</evidence>
<sequence>MCSYWRFPSLARRVTKMFPKSGFRS</sequence>
<keyword evidence="2" id="KW-1185">Reference proteome</keyword>
<proteinExistence type="predicted"/>